<keyword evidence="4" id="KW-1185">Reference proteome</keyword>
<name>A0A9W6KZ33_9PSEU</name>
<sequence length="224" mass="24190">MADVHRADVLVRWVGLLPFLRGPAAPDQRPAPETPWQTGRRRPTRTAAADAVVDEPEAGERSEPATAVEPAEPLTPADRAEPDAAVDESEPVEHPDQPEPPARAEQQPPPLRLPVPGPPPVPAEAHALDLGRATPDPEPVPLVDPLLFRAFARSPTAPPAPPRDRRRGAVIDGIEHRPPVRPDPQIVGLSRRLRGRVGSRAFALVFVGIYLLILVQLIVALMNS</sequence>
<dbReference type="RefSeq" id="WP_037041886.1">
    <property type="nucleotide sequence ID" value="NZ_BAAAUZ010000015.1"/>
</dbReference>
<comment type="caution">
    <text evidence="3">The sequence shown here is derived from an EMBL/GenBank/DDBJ whole genome shotgun (WGS) entry which is preliminary data.</text>
</comment>
<gene>
    <name evidence="3" type="ORF">GCM10017577_04140</name>
</gene>
<proteinExistence type="predicted"/>
<dbReference type="EMBL" id="BSFQ01000001">
    <property type="protein sequence ID" value="GLL09274.1"/>
    <property type="molecule type" value="Genomic_DNA"/>
</dbReference>
<dbReference type="Proteomes" id="UP001143463">
    <property type="component" value="Unassembled WGS sequence"/>
</dbReference>
<keyword evidence="2" id="KW-0812">Transmembrane</keyword>
<accession>A0A9W6KZ33</accession>
<evidence type="ECO:0000256" key="2">
    <source>
        <dbReference type="SAM" id="Phobius"/>
    </source>
</evidence>
<keyword evidence="2" id="KW-0472">Membrane</keyword>
<reference evidence="3" key="1">
    <citation type="journal article" date="2014" name="Int. J. Syst. Evol. Microbiol.">
        <title>Complete genome sequence of Corynebacterium casei LMG S-19264T (=DSM 44701T), isolated from a smear-ripened cheese.</title>
        <authorList>
            <consortium name="US DOE Joint Genome Institute (JGI-PGF)"/>
            <person name="Walter F."/>
            <person name="Albersmeier A."/>
            <person name="Kalinowski J."/>
            <person name="Ruckert C."/>
        </authorList>
    </citation>
    <scope>NUCLEOTIDE SEQUENCE</scope>
    <source>
        <strain evidence="3">VKM Ac-1069</strain>
    </source>
</reference>
<feature type="region of interest" description="Disordered" evidence="1">
    <location>
        <begin position="20"/>
        <end position="125"/>
    </location>
</feature>
<keyword evidence="2" id="KW-1133">Transmembrane helix</keyword>
<organism evidence="3 4">
    <name type="scientific">Pseudonocardia halophobica</name>
    <dbReference type="NCBI Taxonomy" id="29401"/>
    <lineage>
        <taxon>Bacteria</taxon>
        <taxon>Bacillati</taxon>
        <taxon>Actinomycetota</taxon>
        <taxon>Actinomycetes</taxon>
        <taxon>Pseudonocardiales</taxon>
        <taxon>Pseudonocardiaceae</taxon>
        <taxon>Pseudonocardia</taxon>
    </lineage>
</organism>
<protein>
    <submittedName>
        <fullName evidence="3">Uncharacterized protein</fullName>
    </submittedName>
</protein>
<evidence type="ECO:0000313" key="4">
    <source>
        <dbReference type="Proteomes" id="UP001143463"/>
    </source>
</evidence>
<feature type="transmembrane region" description="Helical" evidence="2">
    <location>
        <begin position="201"/>
        <end position="222"/>
    </location>
</feature>
<reference evidence="3" key="2">
    <citation type="submission" date="2023-01" db="EMBL/GenBank/DDBJ databases">
        <authorList>
            <person name="Sun Q."/>
            <person name="Evtushenko L."/>
        </authorList>
    </citation>
    <scope>NUCLEOTIDE SEQUENCE</scope>
    <source>
        <strain evidence="3">VKM Ac-1069</strain>
    </source>
</reference>
<evidence type="ECO:0000256" key="1">
    <source>
        <dbReference type="SAM" id="MobiDB-lite"/>
    </source>
</evidence>
<feature type="compositionally biased region" description="Pro residues" evidence="1">
    <location>
        <begin position="107"/>
        <end position="122"/>
    </location>
</feature>
<dbReference type="AlphaFoldDB" id="A0A9W6KZ33"/>
<evidence type="ECO:0000313" key="3">
    <source>
        <dbReference type="EMBL" id="GLL09274.1"/>
    </source>
</evidence>